<dbReference type="InterPro" id="IPR018170">
    <property type="entry name" value="Aldo/ket_reductase_CS"/>
</dbReference>
<evidence type="ECO:0000256" key="4">
    <source>
        <dbReference type="PIRSR" id="PIRSR000097-3"/>
    </source>
</evidence>
<dbReference type="InParanoid" id="A0A136IQC1"/>
<proteinExistence type="predicted"/>
<name>A0A136IQC1_9PEZI</name>
<dbReference type="Pfam" id="PF00248">
    <property type="entry name" value="Aldo_ket_red"/>
    <property type="match status" value="1"/>
</dbReference>
<feature type="domain" description="NADP-dependent oxidoreductase" evidence="5">
    <location>
        <begin position="18"/>
        <end position="283"/>
    </location>
</feature>
<dbReference type="PROSITE" id="PS00798">
    <property type="entry name" value="ALDOKETO_REDUCTASE_1"/>
    <property type="match status" value="1"/>
</dbReference>
<dbReference type="Gene3D" id="3.20.20.100">
    <property type="entry name" value="NADP-dependent oxidoreductase domain"/>
    <property type="match status" value="1"/>
</dbReference>
<protein>
    <submittedName>
        <fullName evidence="6">GCY protein</fullName>
    </submittedName>
</protein>
<evidence type="ECO:0000256" key="2">
    <source>
        <dbReference type="PIRSR" id="PIRSR000097-1"/>
    </source>
</evidence>
<gene>
    <name evidence="6" type="ORF">Micbo1qcDRAFT_208509</name>
</gene>
<dbReference type="PIRSF" id="PIRSF000097">
    <property type="entry name" value="AKR"/>
    <property type="match status" value="1"/>
</dbReference>
<dbReference type="InterPro" id="IPR036812">
    <property type="entry name" value="NAD(P)_OxRdtase_dom_sf"/>
</dbReference>
<reference evidence="7" key="1">
    <citation type="submission" date="2016-02" db="EMBL/GenBank/DDBJ databases">
        <title>Draft genome sequence of Microdochium bolleyi, a fungal endophyte of beachgrass.</title>
        <authorList>
            <consortium name="DOE Joint Genome Institute"/>
            <person name="David A.S."/>
            <person name="May G."/>
            <person name="Haridas S."/>
            <person name="Lim J."/>
            <person name="Wang M."/>
            <person name="Labutti K."/>
            <person name="Lipzen A."/>
            <person name="Barry K."/>
            <person name="Grigoriev I.V."/>
        </authorList>
    </citation>
    <scope>NUCLEOTIDE SEQUENCE [LARGE SCALE GENOMIC DNA]</scope>
    <source>
        <strain evidence="7">J235TASD1</strain>
    </source>
</reference>
<dbReference type="AlphaFoldDB" id="A0A136IQC1"/>
<dbReference type="EMBL" id="KQ964264">
    <property type="protein sequence ID" value="KXJ87113.1"/>
    <property type="molecule type" value="Genomic_DNA"/>
</dbReference>
<feature type="active site" description="Proton donor" evidence="2">
    <location>
        <position position="51"/>
    </location>
</feature>
<evidence type="ECO:0000313" key="6">
    <source>
        <dbReference type="EMBL" id="KXJ87113.1"/>
    </source>
</evidence>
<dbReference type="PROSITE" id="PS00062">
    <property type="entry name" value="ALDOKETO_REDUCTASE_2"/>
    <property type="match status" value="1"/>
</dbReference>
<keyword evidence="1" id="KW-0560">Oxidoreductase</keyword>
<evidence type="ECO:0000259" key="5">
    <source>
        <dbReference type="Pfam" id="PF00248"/>
    </source>
</evidence>
<keyword evidence="7" id="KW-1185">Reference proteome</keyword>
<organism evidence="6 7">
    <name type="scientific">Microdochium bolleyi</name>
    <dbReference type="NCBI Taxonomy" id="196109"/>
    <lineage>
        <taxon>Eukaryota</taxon>
        <taxon>Fungi</taxon>
        <taxon>Dikarya</taxon>
        <taxon>Ascomycota</taxon>
        <taxon>Pezizomycotina</taxon>
        <taxon>Sordariomycetes</taxon>
        <taxon>Xylariomycetidae</taxon>
        <taxon>Xylariales</taxon>
        <taxon>Microdochiaceae</taxon>
        <taxon>Microdochium</taxon>
    </lineage>
</organism>
<dbReference type="InterPro" id="IPR020471">
    <property type="entry name" value="AKR"/>
</dbReference>
<evidence type="ECO:0000256" key="3">
    <source>
        <dbReference type="PIRSR" id="PIRSR000097-2"/>
    </source>
</evidence>
<sequence>MGLPTHLELNTGAKIPALGFGTWQAKPGEVEIAVETALRSGYRHIDCASIYRNEAEVGEGIRKSGVARSDIWLTGKLWNTHHAPGDVEAGVDKSLKDLGTDYLDLYLMHWPVAFKNTGKWFPLEDSGVFALADIPPAATWAAMQKLVESGKVRAIGVSNFTIQRAEELLAVPTTTITPAVNQIEAHPYLQQPELLRWCQSQGIVVTAYSPLGNNQTGEPRTVDDPLVKQLGDKLGLDGGQLLASWGIQRGTVVLPKSVTPSRIKSNAQVAELPSDAFEQLNGLERNKRFNWQTRWGFDIFQELGDEEVERIASEAAEENKTKFTV</sequence>
<feature type="binding site" evidence="3">
    <location>
        <position position="109"/>
    </location>
    <ligand>
        <name>substrate</name>
    </ligand>
</feature>
<dbReference type="InterPro" id="IPR023210">
    <property type="entry name" value="NADP_OxRdtase_dom"/>
</dbReference>
<dbReference type="PANTHER" id="PTHR11732">
    <property type="entry name" value="ALDO/KETO REDUCTASE"/>
    <property type="match status" value="1"/>
</dbReference>
<dbReference type="OrthoDB" id="416253at2759"/>
<dbReference type="GO" id="GO:0016616">
    <property type="term" value="F:oxidoreductase activity, acting on the CH-OH group of donors, NAD or NADP as acceptor"/>
    <property type="evidence" value="ECO:0007669"/>
    <property type="project" value="UniProtKB-ARBA"/>
</dbReference>
<feature type="site" description="Lowers pKa of active site Tyr" evidence="4">
    <location>
        <position position="76"/>
    </location>
</feature>
<dbReference type="FunFam" id="3.20.20.100:FF:000002">
    <property type="entry name" value="2,5-diketo-D-gluconic acid reductase A"/>
    <property type="match status" value="1"/>
</dbReference>
<dbReference type="PRINTS" id="PR00069">
    <property type="entry name" value="ALDKETRDTASE"/>
</dbReference>
<evidence type="ECO:0000256" key="1">
    <source>
        <dbReference type="ARBA" id="ARBA00023002"/>
    </source>
</evidence>
<dbReference type="STRING" id="196109.A0A136IQC1"/>
<accession>A0A136IQC1</accession>
<dbReference type="Proteomes" id="UP000070501">
    <property type="component" value="Unassembled WGS sequence"/>
</dbReference>
<dbReference type="SUPFAM" id="SSF51430">
    <property type="entry name" value="NAD(P)-linked oxidoreductase"/>
    <property type="match status" value="1"/>
</dbReference>
<dbReference type="PROSITE" id="PS00063">
    <property type="entry name" value="ALDOKETO_REDUCTASE_3"/>
    <property type="match status" value="1"/>
</dbReference>
<evidence type="ECO:0000313" key="7">
    <source>
        <dbReference type="Proteomes" id="UP000070501"/>
    </source>
</evidence>